<accession>A0A1H5W7Y8</accession>
<dbReference type="OrthoDB" id="9787190at2"/>
<dbReference type="Gene3D" id="3.30.9.10">
    <property type="entry name" value="D-Amino Acid Oxidase, subunit A, domain 2"/>
    <property type="match status" value="1"/>
</dbReference>
<dbReference type="Pfam" id="PF01266">
    <property type="entry name" value="DAO"/>
    <property type="match status" value="1"/>
</dbReference>
<dbReference type="EMBL" id="FNUY01000002">
    <property type="protein sequence ID" value="SEF94937.1"/>
    <property type="molecule type" value="Genomic_DNA"/>
</dbReference>
<dbReference type="PANTHER" id="PTHR13847">
    <property type="entry name" value="SARCOSINE DEHYDROGENASE-RELATED"/>
    <property type="match status" value="1"/>
</dbReference>
<dbReference type="InterPro" id="IPR036188">
    <property type="entry name" value="FAD/NAD-bd_sf"/>
</dbReference>
<protein>
    <submittedName>
        <fullName evidence="3">Sarcosine oxidase subunit beta</fullName>
    </submittedName>
</protein>
<keyword evidence="4" id="KW-1185">Reference proteome</keyword>
<evidence type="ECO:0000313" key="3">
    <source>
        <dbReference type="EMBL" id="SEF94937.1"/>
    </source>
</evidence>
<feature type="domain" description="FAD dependent oxidoreductase" evidence="2">
    <location>
        <begin position="3"/>
        <end position="350"/>
    </location>
</feature>
<reference evidence="3 4" key="1">
    <citation type="submission" date="2016-10" db="EMBL/GenBank/DDBJ databases">
        <authorList>
            <person name="de Groot N.N."/>
        </authorList>
    </citation>
    <scope>NUCLEOTIDE SEQUENCE [LARGE SCALE GENOMIC DNA]</scope>
    <source>
        <strain evidence="3 4">DSM 26656</strain>
    </source>
</reference>
<keyword evidence="1" id="KW-0560">Oxidoreductase</keyword>
<name>A0A1H5W7Y8_9HYPH</name>
<dbReference type="AlphaFoldDB" id="A0A1H5W7Y8"/>
<dbReference type="InterPro" id="IPR006076">
    <property type="entry name" value="FAD-dep_OxRdtase"/>
</dbReference>
<dbReference type="SUPFAM" id="SSF54373">
    <property type="entry name" value="FAD-linked reductases, C-terminal domain"/>
    <property type="match status" value="1"/>
</dbReference>
<gene>
    <name evidence="3" type="ORF">SAMN04488115_102571</name>
</gene>
<evidence type="ECO:0000259" key="2">
    <source>
        <dbReference type="Pfam" id="PF01266"/>
    </source>
</evidence>
<evidence type="ECO:0000256" key="1">
    <source>
        <dbReference type="ARBA" id="ARBA00023002"/>
    </source>
</evidence>
<proteinExistence type="predicted"/>
<dbReference type="SUPFAM" id="SSF51905">
    <property type="entry name" value="FAD/NAD(P)-binding domain"/>
    <property type="match status" value="1"/>
</dbReference>
<sequence>MADVVVIGAGISGAATAYELAVAGADVVLIDRYAPAAMASGWTLAGVRQSGRHIAEWPLAKAAVARWTDLDQRLGAPTHYRRGGNLRCARNEAEAATIRRLVAAQRADGFDISLIESAEIQRIAPLVSRDVVCGSFCATDGHADPTATVAAYIVAAERLGVATRFGERVLSLEVVDGAIAGVVTDKGRIPAGSVVVAAGVFGNELLDPLGLHVPFETMSATMIRSVAIPPQFVPVVGVANGDTTARQEAHGQIRFGGGHEVWDGAMTEDPLPSVRPAAASIRDLLTRFVGLLPAFADLRIAETWCGLIDQTPDAIPVIEAFDSPRGLVVAMGFSGHGFCLGPVTGQILSALALGQASPLPIEPFRLARFAGMSPNTVVELHG</sequence>
<dbReference type="Proteomes" id="UP000236743">
    <property type="component" value="Unassembled WGS sequence"/>
</dbReference>
<dbReference type="GO" id="GO:0016491">
    <property type="term" value="F:oxidoreductase activity"/>
    <property type="evidence" value="ECO:0007669"/>
    <property type="project" value="UniProtKB-KW"/>
</dbReference>
<dbReference type="RefSeq" id="WP_103871763.1">
    <property type="nucleotide sequence ID" value="NZ_FNUY01000002.1"/>
</dbReference>
<dbReference type="PRINTS" id="PR00411">
    <property type="entry name" value="PNDRDTASEI"/>
</dbReference>
<evidence type="ECO:0000313" key="4">
    <source>
        <dbReference type="Proteomes" id="UP000236743"/>
    </source>
</evidence>
<dbReference type="Gene3D" id="3.50.50.60">
    <property type="entry name" value="FAD/NAD(P)-binding domain"/>
    <property type="match status" value="1"/>
</dbReference>
<dbReference type="GO" id="GO:0005737">
    <property type="term" value="C:cytoplasm"/>
    <property type="evidence" value="ECO:0007669"/>
    <property type="project" value="TreeGrafter"/>
</dbReference>
<organism evidence="3 4">
    <name type="scientific">Bosea lathyri</name>
    <dbReference type="NCBI Taxonomy" id="1036778"/>
    <lineage>
        <taxon>Bacteria</taxon>
        <taxon>Pseudomonadati</taxon>
        <taxon>Pseudomonadota</taxon>
        <taxon>Alphaproteobacteria</taxon>
        <taxon>Hyphomicrobiales</taxon>
        <taxon>Boseaceae</taxon>
        <taxon>Bosea</taxon>
    </lineage>
</organism>